<reference evidence="2 3" key="1">
    <citation type="journal article" date="2014" name="PLoS Genet.">
        <title>Phylogenetically driven sequencing of extremely halophilic archaea reveals strategies for static and dynamic osmo-response.</title>
        <authorList>
            <person name="Becker E.A."/>
            <person name="Seitzer P.M."/>
            <person name="Tritt A."/>
            <person name="Larsen D."/>
            <person name="Krusor M."/>
            <person name="Yao A.I."/>
            <person name="Wu D."/>
            <person name="Madern D."/>
            <person name="Eisen J.A."/>
            <person name="Darling A.E."/>
            <person name="Facciotti M.T."/>
        </authorList>
    </citation>
    <scope>NUCLEOTIDE SEQUENCE [LARGE SCALE GENOMIC DNA]</scope>
    <source>
        <strain evidence="2 3">DSM 10284</strain>
    </source>
</reference>
<protein>
    <recommendedName>
        <fullName evidence="4">Fibronectin type-III domain-containing protein</fullName>
    </recommendedName>
</protein>
<gene>
    <name evidence="2" type="ORF">C464_06175</name>
</gene>
<evidence type="ECO:0000313" key="2">
    <source>
        <dbReference type="EMBL" id="ELZ48975.1"/>
    </source>
</evidence>
<dbReference type="SUPFAM" id="SSF49265">
    <property type="entry name" value="Fibronectin type III"/>
    <property type="match status" value="1"/>
</dbReference>
<dbReference type="AlphaFoldDB" id="M0EMM1"/>
<dbReference type="InterPro" id="IPR036116">
    <property type="entry name" value="FN3_sf"/>
</dbReference>
<organism evidence="2 3">
    <name type="scientific">Halorubrum coriense DSM 10284</name>
    <dbReference type="NCBI Taxonomy" id="1227466"/>
    <lineage>
        <taxon>Archaea</taxon>
        <taxon>Methanobacteriati</taxon>
        <taxon>Methanobacteriota</taxon>
        <taxon>Stenosarchaea group</taxon>
        <taxon>Halobacteria</taxon>
        <taxon>Halobacteriales</taxon>
        <taxon>Haloferacaceae</taxon>
        <taxon>Halorubrum</taxon>
    </lineage>
</organism>
<dbReference type="Proteomes" id="UP000011509">
    <property type="component" value="Unassembled WGS sequence"/>
</dbReference>
<dbReference type="InterPro" id="IPR013783">
    <property type="entry name" value="Ig-like_fold"/>
</dbReference>
<keyword evidence="3" id="KW-1185">Reference proteome</keyword>
<dbReference type="EMBL" id="AOJL01000026">
    <property type="protein sequence ID" value="ELZ48975.1"/>
    <property type="molecule type" value="Genomic_DNA"/>
</dbReference>
<accession>M0EMM1</accession>
<sequence>MPATFTTDLPDENQPVLGNGVEDEVAVDRESAVSNYGSVRIQIRETVATSWDSTAAGFGEFVGSFDTLSMEFVGREDGEQYEIRARTETEHVTGSWTTPAAITTQFPGATALSVTVIDETTVDLAWTDNADNEAGQLIVRERSLPDGSWGRQRAVFDAGPNTESAIDDTAQPGREYRYRIRPFTEHAEADSNTDTAVTPALDGIRDRHVPPRGWYVEIDHPDADEPLSPTVVEGAEWNPRLKAKPQVRIPVPRSSTWEDADVEGSTTRVWKDGTRLPIEELRTVERDETRDVLVAKGGMTLNDDIDGIEFPEEEAHVAAEQVIENELGWVANVDDPQTSAREDVRLFQASDSGDFADGAEGSGDPFPDTSPLTVQDNEVFAYKTGWFFEAETGDGSGSVNTTQGGEWSGGQSVYLSSGDGREFEFDLNYTIPEGEARVRIVYGVPSDPGPGLEFTLTQPDGTETLVESFGEGGLNQTGGQFELATFDVTLNDGVGDLTPGTYAVEVGQLLSSGADVYLDFVHVRDARFSYDLDDTTPVNGVVTGWQQRPASSEVVFSPVGSVEQVVAGRIDVEVDSDTGPEQLALRNDTTASWQTATNATSFETSFASPGQILQARVRLGREDSGSQSGQFGDEPQRLDFVDLFGDLVNTPVLLDFVHRGTAEEVLNRIADAGDFIWELRRAAPGADAEYRIEWTQPGQRVADIEPDLVSFEGARTIEGSYQRVIAEGKSYDVEGETFVTNEPGLNVGLEESPVDTGSETVYDVGDRSTQYEHNIDYLLDNSDGTIEILEGGSMSPDTEYAIDYEARFEGRYTQPAVDDPDTLRESVPDATSNRECQQVALAVVREVAAPLEEADVTVRKADPDQSLVASIPTEQLPFEGPMELRNINSNARKVSLTLGSRKAARDVFGEIRSGISAVSRNV</sequence>
<evidence type="ECO:0008006" key="4">
    <source>
        <dbReference type="Google" id="ProtNLM"/>
    </source>
</evidence>
<dbReference type="OrthoDB" id="329111at2157"/>
<dbReference type="Gene3D" id="2.60.40.10">
    <property type="entry name" value="Immunoglobulins"/>
    <property type="match status" value="1"/>
</dbReference>
<dbReference type="PATRIC" id="fig|1227466.3.peg.1245"/>
<dbReference type="STRING" id="1227466.C464_06175"/>
<comment type="caution">
    <text evidence="2">The sequence shown here is derived from an EMBL/GenBank/DDBJ whole genome shotgun (WGS) entry which is preliminary data.</text>
</comment>
<name>M0EMM1_9EURY</name>
<feature type="region of interest" description="Disordered" evidence="1">
    <location>
        <begin position="352"/>
        <end position="371"/>
    </location>
</feature>
<proteinExistence type="predicted"/>
<dbReference type="RefSeq" id="WP_006112741.1">
    <property type="nucleotide sequence ID" value="NZ_AOJL01000026.1"/>
</dbReference>
<evidence type="ECO:0000256" key="1">
    <source>
        <dbReference type="SAM" id="MobiDB-lite"/>
    </source>
</evidence>
<evidence type="ECO:0000313" key="3">
    <source>
        <dbReference type="Proteomes" id="UP000011509"/>
    </source>
</evidence>